<dbReference type="Gene3D" id="3.40.50.300">
    <property type="entry name" value="P-loop containing nucleotide triphosphate hydrolases"/>
    <property type="match status" value="1"/>
</dbReference>
<evidence type="ECO:0000259" key="1">
    <source>
        <dbReference type="Pfam" id="PF00271"/>
    </source>
</evidence>
<dbReference type="OrthoDB" id="10261556at2759"/>
<dbReference type="AlphaFoldDB" id="A0A0C9SPZ2"/>
<feature type="non-terminal residue" evidence="2">
    <location>
        <position position="106"/>
    </location>
</feature>
<dbReference type="InterPro" id="IPR027417">
    <property type="entry name" value="P-loop_NTPase"/>
</dbReference>
<feature type="non-terminal residue" evidence="2">
    <location>
        <position position="1"/>
    </location>
</feature>
<reference evidence="2 3" key="1">
    <citation type="submission" date="2014-06" db="EMBL/GenBank/DDBJ databases">
        <title>Evolutionary Origins and Diversification of the Mycorrhizal Mutualists.</title>
        <authorList>
            <consortium name="DOE Joint Genome Institute"/>
            <consortium name="Mycorrhizal Genomics Consortium"/>
            <person name="Kohler A."/>
            <person name="Kuo A."/>
            <person name="Nagy L.G."/>
            <person name="Floudas D."/>
            <person name="Copeland A."/>
            <person name="Barry K.W."/>
            <person name="Cichocki N."/>
            <person name="Veneault-Fourrey C."/>
            <person name="LaButti K."/>
            <person name="Lindquist E.A."/>
            <person name="Lipzen A."/>
            <person name="Lundell T."/>
            <person name="Morin E."/>
            <person name="Murat C."/>
            <person name="Riley R."/>
            <person name="Ohm R."/>
            <person name="Sun H."/>
            <person name="Tunlid A."/>
            <person name="Henrissat B."/>
            <person name="Grigoriev I.V."/>
            <person name="Hibbett D.S."/>
            <person name="Martin F."/>
        </authorList>
    </citation>
    <scope>NUCLEOTIDE SEQUENCE [LARGE SCALE GENOMIC DNA]</scope>
    <source>
        <strain evidence="2 3">FD-325 SS-3</strain>
    </source>
</reference>
<protein>
    <recommendedName>
        <fullName evidence="1">Helicase C-terminal domain-containing protein</fullName>
    </recommendedName>
</protein>
<dbReference type="Pfam" id="PF00271">
    <property type="entry name" value="Helicase_C"/>
    <property type="match status" value="1"/>
</dbReference>
<gene>
    <name evidence="2" type="ORF">PLICRDRAFT_79357</name>
</gene>
<sequence>DRPNIHFMVSELLYSVKSMQDLDRVLKFSADTPPPKFMVFANKRKETERLTKHAWSQLPPELHHKIVWFHSGMSGEQKASCMEELRKGEIWGIFCTDAAGMVSHSH</sequence>
<feature type="domain" description="Helicase C-terminal" evidence="1">
    <location>
        <begin position="22"/>
        <end position="100"/>
    </location>
</feature>
<evidence type="ECO:0000313" key="2">
    <source>
        <dbReference type="EMBL" id="KII83142.1"/>
    </source>
</evidence>
<dbReference type="Proteomes" id="UP000053263">
    <property type="component" value="Unassembled WGS sequence"/>
</dbReference>
<dbReference type="HOGENOM" id="CLU_001103_19_1_1"/>
<evidence type="ECO:0000313" key="3">
    <source>
        <dbReference type="Proteomes" id="UP000053263"/>
    </source>
</evidence>
<keyword evidence="3" id="KW-1185">Reference proteome</keyword>
<proteinExistence type="predicted"/>
<organism evidence="2 3">
    <name type="scientific">Plicaturopsis crispa FD-325 SS-3</name>
    <dbReference type="NCBI Taxonomy" id="944288"/>
    <lineage>
        <taxon>Eukaryota</taxon>
        <taxon>Fungi</taxon>
        <taxon>Dikarya</taxon>
        <taxon>Basidiomycota</taxon>
        <taxon>Agaricomycotina</taxon>
        <taxon>Agaricomycetes</taxon>
        <taxon>Agaricomycetidae</taxon>
        <taxon>Amylocorticiales</taxon>
        <taxon>Amylocorticiaceae</taxon>
        <taxon>Plicatura</taxon>
        <taxon>Plicaturopsis crispa</taxon>
    </lineage>
</organism>
<dbReference type="InterPro" id="IPR001650">
    <property type="entry name" value="Helicase_C-like"/>
</dbReference>
<accession>A0A0C9SPZ2</accession>
<dbReference type="EMBL" id="KN832582">
    <property type="protein sequence ID" value="KII83142.1"/>
    <property type="molecule type" value="Genomic_DNA"/>
</dbReference>
<name>A0A0C9SPZ2_PLICR</name>
<dbReference type="SUPFAM" id="SSF52540">
    <property type="entry name" value="P-loop containing nucleoside triphosphate hydrolases"/>
    <property type="match status" value="1"/>
</dbReference>